<keyword evidence="6 7" id="KW-0472">Membrane</keyword>
<evidence type="ECO:0000256" key="3">
    <source>
        <dbReference type="ARBA" id="ARBA00022475"/>
    </source>
</evidence>
<feature type="transmembrane region" description="Helical" evidence="7">
    <location>
        <begin position="156"/>
        <end position="180"/>
    </location>
</feature>
<dbReference type="AlphaFoldDB" id="A0A3G3JYY0"/>
<dbReference type="PANTHER" id="PTHR30193:SF37">
    <property type="entry name" value="INNER MEMBRANE ABC TRANSPORTER PERMEASE PROTEIN YCJO"/>
    <property type="match status" value="1"/>
</dbReference>
<reference evidence="9 10" key="1">
    <citation type="submission" date="2018-10" db="EMBL/GenBank/DDBJ databases">
        <title>Genome Sequence of Cohnella sp.</title>
        <authorList>
            <person name="Srinivasan S."/>
            <person name="Kim M.K."/>
        </authorList>
    </citation>
    <scope>NUCLEOTIDE SEQUENCE [LARGE SCALE GENOMIC DNA]</scope>
    <source>
        <strain evidence="9 10">18JY8-7</strain>
    </source>
</reference>
<keyword evidence="4 7" id="KW-0812">Transmembrane</keyword>
<proteinExistence type="inferred from homology"/>
<evidence type="ECO:0000313" key="9">
    <source>
        <dbReference type="EMBL" id="AYQ73455.1"/>
    </source>
</evidence>
<dbReference type="InterPro" id="IPR051393">
    <property type="entry name" value="ABC_transporter_permease"/>
</dbReference>
<dbReference type="KEGG" id="coh:EAV92_13245"/>
<dbReference type="PANTHER" id="PTHR30193">
    <property type="entry name" value="ABC TRANSPORTER PERMEASE PROTEIN"/>
    <property type="match status" value="1"/>
</dbReference>
<dbReference type="InterPro" id="IPR000515">
    <property type="entry name" value="MetI-like"/>
</dbReference>
<dbReference type="GO" id="GO:0055085">
    <property type="term" value="P:transmembrane transport"/>
    <property type="evidence" value="ECO:0007669"/>
    <property type="project" value="InterPro"/>
</dbReference>
<protein>
    <submittedName>
        <fullName evidence="9">Sugar ABC transporter permease</fullName>
    </submittedName>
</protein>
<evidence type="ECO:0000256" key="7">
    <source>
        <dbReference type="RuleBase" id="RU363032"/>
    </source>
</evidence>
<dbReference type="CDD" id="cd06261">
    <property type="entry name" value="TM_PBP2"/>
    <property type="match status" value="1"/>
</dbReference>
<dbReference type="Proteomes" id="UP000269097">
    <property type="component" value="Chromosome"/>
</dbReference>
<dbReference type="PROSITE" id="PS50928">
    <property type="entry name" value="ABC_TM1"/>
    <property type="match status" value="1"/>
</dbReference>
<dbReference type="EMBL" id="CP033433">
    <property type="protein sequence ID" value="AYQ73455.1"/>
    <property type="molecule type" value="Genomic_DNA"/>
</dbReference>
<comment type="similarity">
    <text evidence="7">Belongs to the binding-protein-dependent transport system permease family.</text>
</comment>
<organism evidence="9 10">
    <name type="scientific">Cohnella candidum</name>
    <dbReference type="NCBI Taxonomy" id="2674991"/>
    <lineage>
        <taxon>Bacteria</taxon>
        <taxon>Bacillati</taxon>
        <taxon>Bacillota</taxon>
        <taxon>Bacilli</taxon>
        <taxon>Bacillales</taxon>
        <taxon>Paenibacillaceae</taxon>
        <taxon>Cohnella</taxon>
    </lineage>
</organism>
<sequence length="293" mass="33070">MNKFMGNRTAVAVFVLPALILYSAIVFWPLLQTVYRSLFQWDGLNPATFLFLDNYKELFQDELFKTSVYNGLIFAVIIAVFQIGVGTLLAFGVADAFVKGRKWLRISFFIPVVLSVTVVCQLWLAVYNGEYGLLNRLFEAFGISYRQDWLSDPEKAIYAIAFVNAWHFMGYHFALLFAAVKSIPEHFLEAARIDGAGKWKAHWLISVPLLRETYRFCLVLGVTGGLSAFAQMFIMTGGGPGTSTYTLTYLMYRSAFRINEFGYGSASAVVLVIECLVVTLLINRLVARDRIVY</sequence>
<evidence type="ECO:0000256" key="6">
    <source>
        <dbReference type="ARBA" id="ARBA00023136"/>
    </source>
</evidence>
<dbReference type="SUPFAM" id="SSF161098">
    <property type="entry name" value="MetI-like"/>
    <property type="match status" value="1"/>
</dbReference>
<feature type="transmembrane region" description="Helical" evidence="7">
    <location>
        <begin position="106"/>
        <end position="126"/>
    </location>
</feature>
<accession>A0A3G3JYY0</accession>
<keyword evidence="10" id="KW-1185">Reference proteome</keyword>
<gene>
    <name evidence="9" type="ORF">EAV92_13245</name>
</gene>
<feature type="domain" description="ABC transmembrane type-1" evidence="8">
    <location>
        <begin position="68"/>
        <end position="282"/>
    </location>
</feature>
<evidence type="ECO:0000256" key="5">
    <source>
        <dbReference type="ARBA" id="ARBA00022989"/>
    </source>
</evidence>
<feature type="transmembrane region" description="Helical" evidence="7">
    <location>
        <begin position="261"/>
        <end position="282"/>
    </location>
</feature>
<dbReference type="Pfam" id="PF00528">
    <property type="entry name" value="BPD_transp_1"/>
    <property type="match status" value="1"/>
</dbReference>
<evidence type="ECO:0000256" key="4">
    <source>
        <dbReference type="ARBA" id="ARBA00022692"/>
    </source>
</evidence>
<keyword evidence="2 7" id="KW-0813">Transport</keyword>
<dbReference type="Gene3D" id="1.10.3720.10">
    <property type="entry name" value="MetI-like"/>
    <property type="match status" value="1"/>
</dbReference>
<dbReference type="RefSeq" id="WP_123041537.1">
    <property type="nucleotide sequence ID" value="NZ_CP033433.1"/>
</dbReference>
<dbReference type="InterPro" id="IPR035906">
    <property type="entry name" value="MetI-like_sf"/>
</dbReference>
<comment type="subcellular location">
    <subcellularLocation>
        <location evidence="1 7">Cell membrane</location>
        <topology evidence="1 7">Multi-pass membrane protein</topology>
    </subcellularLocation>
</comment>
<name>A0A3G3JYY0_9BACL</name>
<evidence type="ECO:0000259" key="8">
    <source>
        <dbReference type="PROSITE" id="PS50928"/>
    </source>
</evidence>
<feature type="transmembrane region" description="Helical" evidence="7">
    <location>
        <begin position="72"/>
        <end position="94"/>
    </location>
</feature>
<evidence type="ECO:0000256" key="1">
    <source>
        <dbReference type="ARBA" id="ARBA00004651"/>
    </source>
</evidence>
<evidence type="ECO:0000313" key="10">
    <source>
        <dbReference type="Proteomes" id="UP000269097"/>
    </source>
</evidence>
<keyword evidence="5 7" id="KW-1133">Transmembrane helix</keyword>
<evidence type="ECO:0000256" key="2">
    <source>
        <dbReference type="ARBA" id="ARBA00022448"/>
    </source>
</evidence>
<feature type="transmembrane region" description="Helical" evidence="7">
    <location>
        <begin position="216"/>
        <end position="241"/>
    </location>
</feature>
<dbReference type="GO" id="GO:0005886">
    <property type="term" value="C:plasma membrane"/>
    <property type="evidence" value="ECO:0007669"/>
    <property type="project" value="UniProtKB-SubCell"/>
</dbReference>
<keyword evidence="3" id="KW-1003">Cell membrane</keyword>
<feature type="transmembrane region" description="Helical" evidence="7">
    <location>
        <begin position="12"/>
        <end position="31"/>
    </location>
</feature>